<sequence>MNRTNICKNIVQSIKDYITDQVKLEPHRVEKHFVRRRKLSLLQVILYLFFSSKASMFQNLSQIREELGTLSFPDVSKQALSKARQFINPSLFKELYYLSVDLFYSQIPSRKLWQGYHLFAVDGSRIELPNSKSTFDFFGEMSSYPDPNRHYTMGLASIIYDVLDDYILHASIHKFLSSERAAALEHLKVLEDVGLYNNSIIIFDRGYYSEDMFRYCAEHGHLCVMRLKEGINLSKKCNGDMISVLQGTSKEGTSDVPI</sequence>
<dbReference type="Proteomes" id="UP000649826">
    <property type="component" value="Unassembled WGS sequence"/>
</dbReference>
<evidence type="ECO:0000313" key="3">
    <source>
        <dbReference type="Proteomes" id="UP000649826"/>
    </source>
</evidence>
<accession>A0ABR7IMT2</accession>
<name>A0ABR7IMT2_9FIRM</name>
<keyword evidence="3" id="KW-1185">Reference proteome</keyword>
<evidence type="ECO:0000259" key="1">
    <source>
        <dbReference type="Pfam" id="PF01609"/>
    </source>
</evidence>
<feature type="non-terminal residue" evidence="2">
    <location>
        <position position="258"/>
    </location>
</feature>
<protein>
    <submittedName>
        <fullName evidence="2">Transposase</fullName>
    </submittedName>
</protein>
<dbReference type="InterPro" id="IPR002559">
    <property type="entry name" value="Transposase_11"/>
</dbReference>
<organism evidence="2 3">
    <name type="scientific">Blautia difficilis</name>
    <dbReference type="NCBI Taxonomy" id="2763027"/>
    <lineage>
        <taxon>Bacteria</taxon>
        <taxon>Bacillati</taxon>
        <taxon>Bacillota</taxon>
        <taxon>Clostridia</taxon>
        <taxon>Lachnospirales</taxon>
        <taxon>Lachnospiraceae</taxon>
        <taxon>Blautia</taxon>
    </lineage>
</organism>
<gene>
    <name evidence="2" type="ORF">H8Z82_16930</name>
</gene>
<dbReference type="RefSeq" id="WP_186995763.1">
    <property type="nucleotide sequence ID" value="NZ_JACOQG010000086.1"/>
</dbReference>
<dbReference type="Pfam" id="PF01609">
    <property type="entry name" value="DDE_Tnp_1"/>
    <property type="match status" value="1"/>
</dbReference>
<feature type="domain" description="Transposase IS4-like" evidence="1">
    <location>
        <begin position="114"/>
        <end position="240"/>
    </location>
</feature>
<dbReference type="SUPFAM" id="SSF53098">
    <property type="entry name" value="Ribonuclease H-like"/>
    <property type="match status" value="1"/>
</dbReference>
<reference evidence="2 3" key="1">
    <citation type="submission" date="2020-08" db="EMBL/GenBank/DDBJ databases">
        <title>Genome public.</title>
        <authorList>
            <person name="Liu C."/>
            <person name="Sun Q."/>
        </authorList>
    </citation>
    <scope>NUCLEOTIDE SEQUENCE [LARGE SCALE GENOMIC DNA]</scope>
    <source>
        <strain evidence="2 3">M29</strain>
    </source>
</reference>
<dbReference type="InterPro" id="IPR012337">
    <property type="entry name" value="RNaseH-like_sf"/>
</dbReference>
<evidence type="ECO:0000313" key="2">
    <source>
        <dbReference type="EMBL" id="MBC5781284.1"/>
    </source>
</evidence>
<dbReference type="EMBL" id="JACOQG010000086">
    <property type="protein sequence ID" value="MBC5781284.1"/>
    <property type="molecule type" value="Genomic_DNA"/>
</dbReference>
<proteinExistence type="predicted"/>
<comment type="caution">
    <text evidence="2">The sequence shown here is derived from an EMBL/GenBank/DDBJ whole genome shotgun (WGS) entry which is preliminary data.</text>
</comment>